<accession>U2VB53</accession>
<comment type="caution">
    <text evidence="1">The sequence shown here is derived from an EMBL/GenBank/DDBJ whole genome shotgun (WGS) entry which is preliminary data.</text>
</comment>
<dbReference type="RefSeq" id="WP_021725434.1">
    <property type="nucleotide sequence ID" value="NZ_AWEZ01000020.1"/>
</dbReference>
<evidence type="ECO:0000313" key="2">
    <source>
        <dbReference type="Proteomes" id="UP000016638"/>
    </source>
</evidence>
<dbReference type="EMBL" id="AWEZ01000020">
    <property type="protein sequence ID" value="ERL09806.1"/>
    <property type="molecule type" value="Genomic_DNA"/>
</dbReference>
<dbReference type="AlphaFoldDB" id="U2VB53"/>
<keyword evidence="2" id="KW-1185">Reference proteome</keyword>
<dbReference type="Gene3D" id="3.30.2000.30">
    <property type="match status" value="1"/>
</dbReference>
<name>U2VB53_9ACTN</name>
<dbReference type="PATRIC" id="fig|1125712.3.peg.576"/>
<dbReference type="OrthoDB" id="2227204at2"/>
<reference evidence="1 2" key="1">
    <citation type="submission" date="2013-08" db="EMBL/GenBank/DDBJ databases">
        <authorList>
            <person name="Durkin A.S."/>
            <person name="Haft D.R."/>
            <person name="McCorrison J."/>
            <person name="Torralba M."/>
            <person name="Gillis M."/>
            <person name="Haft D.H."/>
            <person name="Methe B."/>
            <person name="Sutton G."/>
            <person name="Nelson K.E."/>
        </authorList>
    </citation>
    <scope>NUCLEOTIDE SEQUENCE [LARGE SCALE GENOMIC DNA]</scope>
    <source>
        <strain evidence="1 2">F0195</strain>
    </source>
</reference>
<evidence type="ECO:0000313" key="1">
    <source>
        <dbReference type="EMBL" id="ERL09806.1"/>
    </source>
</evidence>
<proteinExistence type="predicted"/>
<dbReference type="InterPro" id="IPR053745">
    <property type="entry name" value="Viral_Tail_Comp_sf"/>
</dbReference>
<protein>
    <submittedName>
        <fullName evidence="1">PF11367 family protein</fullName>
    </submittedName>
</protein>
<organism evidence="1 2">
    <name type="scientific">Olsenella profusa F0195</name>
    <dbReference type="NCBI Taxonomy" id="1125712"/>
    <lineage>
        <taxon>Bacteria</taxon>
        <taxon>Bacillati</taxon>
        <taxon>Actinomycetota</taxon>
        <taxon>Coriobacteriia</taxon>
        <taxon>Coriobacteriales</taxon>
        <taxon>Atopobiaceae</taxon>
        <taxon>Olsenella</taxon>
    </lineage>
</organism>
<dbReference type="eggNOG" id="ENOG50335RA">
    <property type="taxonomic scope" value="Bacteria"/>
</dbReference>
<dbReference type="Pfam" id="PF16807">
    <property type="entry name" value="Phage_tail_terminator_4"/>
    <property type="match status" value="1"/>
</dbReference>
<dbReference type="Proteomes" id="UP000016638">
    <property type="component" value="Unassembled WGS sequence"/>
</dbReference>
<sequence>MSRRMLRRLSPVDLVAAIVARIQDGTGTRCVLDPDDEPSPLYSVSLVGSRPGKSKTMFLDVFDVQIHAISSPSRSKEGVLAMVASLEEAMEQDVVVDASECPIFNLVRQDDMGIQNIKRDGTGEWHAIVAYELTVSYGLIAK</sequence>
<dbReference type="STRING" id="1125712.HMPREF1316_1513"/>
<gene>
    <name evidence="1" type="ORF">HMPREF1316_1513</name>
</gene>